<evidence type="ECO:0000256" key="1">
    <source>
        <dbReference type="ARBA" id="ARBA00009437"/>
    </source>
</evidence>
<name>E3BNH0_9VIBR</name>
<sequence>MNNYKLLPGLNALLQTQSLTEAAKLLNVTQPAMSRTLSQIRVAFNDPILVRDGKEFYLTHRAKQLKVLLPSLLLEIDTLYEQADFNIQESQRSFHIAFDAFISDKSLPNIVGTLTDTSPKVSITGSILQPGSLDSLADSELDLVATMALDIPHELHGKAIATDRYVVLYSPSHWQDLADITDKRYFKAKHVQVIGLADKVREVDRAFYKQNKKRQVVARVPSFECGAKILETSNFLMTVPLHIALLLCGQYQLAWCDIPFELPDHQYYLLWHQKHHKDPEHQWFRDVCFNAISAYLNVDG</sequence>
<dbReference type="Gene3D" id="1.10.10.10">
    <property type="entry name" value="Winged helix-like DNA-binding domain superfamily/Winged helix DNA-binding domain"/>
    <property type="match status" value="1"/>
</dbReference>
<dbReference type="InterPro" id="IPR036388">
    <property type="entry name" value="WH-like_DNA-bd_sf"/>
</dbReference>
<accession>E3BNH0</accession>
<evidence type="ECO:0000313" key="6">
    <source>
        <dbReference type="EMBL" id="EFP95389.1"/>
    </source>
</evidence>
<dbReference type="SUPFAM" id="SSF46785">
    <property type="entry name" value="Winged helix' DNA-binding domain"/>
    <property type="match status" value="1"/>
</dbReference>
<evidence type="ECO:0000256" key="4">
    <source>
        <dbReference type="ARBA" id="ARBA00023163"/>
    </source>
</evidence>
<protein>
    <submittedName>
        <fullName evidence="6">LysR family transcriptional regulator</fullName>
    </submittedName>
</protein>
<dbReference type="InterPro" id="IPR050389">
    <property type="entry name" value="LysR-type_TF"/>
</dbReference>
<dbReference type="Gene3D" id="3.40.190.10">
    <property type="entry name" value="Periplasmic binding protein-like II"/>
    <property type="match status" value="2"/>
</dbReference>
<dbReference type="PANTHER" id="PTHR30118">
    <property type="entry name" value="HTH-TYPE TRANSCRIPTIONAL REGULATOR LEUO-RELATED"/>
    <property type="match status" value="1"/>
</dbReference>
<dbReference type="InterPro" id="IPR036390">
    <property type="entry name" value="WH_DNA-bd_sf"/>
</dbReference>
<dbReference type="InterPro" id="IPR005119">
    <property type="entry name" value="LysR_subst-bd"/>
</dbReference>
<dbReference type="GO" id="GO:0003677">
    <property type="term" value="F:DNA binding"/>
    <property type="evidence" value="ECO:0007669"/>
    <property type="project" value="UniProtKB-KW"/>
</dbReference>
<evidence type="ECO:0000256" key="3">
    <source>
        <dbReference type="ARBA" id="ARBA00023125"/>
    </source>
</evidence>
<organism evidence="6 7">
    <name type="scientific">Vibrio caribbeanicus ATCC BAA-2122</name>
    <dbReference type="NCBI Taxonomy" id="796620"/>
    <lineage>
        <taxon>Bacteria</taxon>
        <taxon>Pseudomonadati</taxon>
        <taxon>Pseudomonadota</taxon>
        <taxon>Gammaproteobacteria</taxon>
        <taxon>Vibrionales</taxon>
        <taxon>Vibrionaceae</taxon>
        <taxon>Vibrio</taxon>
    </lineage>
</organism>
<dbReference type="STRING" id="796620.VIBC2010_15179"/>
<dbReference type="Pfam" id="PF00126">
    <property type="entry name" value="HTH_1"/>
    <property type="match status" value="1"/>
</dbReference>
<comment type="caution">
    <text evidence="6">The sequence shown here is derived from an EMBL/GenBank/DDBJ whole genome shotgun (WGS) entry which is preliminary data.</text>
</comment>
<gene>
    <name evidence="6" type="ORF">VIBC2010_15179</name>
</gene>
<dbReference type="SUPFAM" id="SSF53850">
    <property type="entry name" value="Periplasmic binding protein-like II"/>
    <property type="match status" value="1"/>
</dbReference>
<proteinExistence type="inferred from homology"/>
<dbReference type="GO" id="GO:0003700">
    <property type="term" value="F:DNA-binding transcription factor activity"/>
    <property type="evidence" value="ECO:0007669"/>
    <property type="project" value="InterPro"/>
</dbReference>
<dbReference type="EMBL" id="AEIU01000096">
    <property type="protein sequence ID" value="EFP95389.1"/>
    <property type="molecule type" value="Genomic_DNA"/>
</dbReference>
<keyword evidence="4" id="KW-0804">Transcription</keyword>
<feature type="domain" description="HTH lysR-type" evidence="5">
    <location>
        <begin position="10"/>
        <end position="59"/>
    </location>
</feature>
<dbReference type="CDD" id="cd08417">
    <property type="entry name" value="PBP2_Nitroaromatics_like"/>
    <property type="match status" value="1"/>
</dbReference>
<dbReference type="OrthoDB" id="6621790at2"/>
<comment type="similarity">
    <text evidence="1">Belongs to the LysR transcriptional regulatory family.</text>
</comment>
<dbReference type="InterPro" id="IPR000847">
    <property type="entry name" value="LysR_HTH_N"/>
</dbReference>
<dbReference type="PROSITE" id="PS50931">
    <property type="entry name" value="HTH_LYSR"/>
    <property type="match status" value="1"/>
</dbReference>
<dbReference type="RefSeq" id="WP_009602747.1">
    <property type="nucleotide sequence ID" value="NZ_AEIU01000096.1"/>
</dbReference>
<dbReference type="Proteomes" id="UP000002943">
    <property type="component" value="Unassembled WGS sequence"/>
</dbReference>
<dbReference type="eggNOG" id="COG0583">
    <property type="taxonomic scope" value="Bacteria"/>
</dbReference>
<keyword evidence="3" id="KW-0238">DNA-binding</keyword>
<dbReference type="InterPro" id="IPR037402">
    <property type="entry name" value="YidZ_PBP2"/>
</dbReference>
<dbReference type="AlphaFoldDB" id="E3BNH0"/>
<evidence type="ECO:0000256" key="2">
    <source>
        <dbReference type="ARBA" id="ARBA00023015"/>
    </source>
</evidence>
<keyword evidence="2" id="KW-0805">Transcription regulation</keyword>
<reference evidence="6 7" key="1">
    <citation type="journal article" date="2012" name="Int. J. Syst. Evol. Microbiol.">
        <title>Vibrio caribbeanicus sp. nov., isolated from the marine sponge Scleritoderma cyanea.</title>
        <authorList>
            <person name="Hoffmann M."/>
            <person name="Monday S.R."/>
            <person name="Allard M.W."/>
            <person name="Strain E.A."/>
            <person name="Whittaker P."/>
            <person name="Naum M."/>
            <person name="McCarthy P.J."/>
            <person name="Lopez J.V."/>
            <person name="Fischer M."/>
            <person name="Brown E.W."/>
        </authorList>
    </citation>
    <scope>NUCLEOTIDE SEQUENCE [LARGE SCALE GENOMIC DNA]</scope>
    <source>
        <strain evidence="6 7">ATCC BAA-2122</strain>
    </source>
</reference>
<evidence type="ECO:0000313" key="7">
    <source>
        <dbReference type="Proteomes" id="UP000002943"/>
    </source>
</evidence>
<dbReference type="PANTHER" id="PTHR30118:SF15">
    <property type="entry name" value="TRANSCRIPTIONAL REGULATORY PROTEIN"/>
    <property type="match status" value="1"/>
</dbReference>
<evidence type="ECO:0000259" key="5">
    <source>
        <dbReference type="PROSITE" id="PS50931"/>
    </source>
</evidence>
<dbReference type="Pfam" id="PF03466">
    <property type="entry name" value="LysR_substrate"/>
    <property type="match status" value="1"/>
</dbReference>
<keyword evidence="7" id="KW-1185">Reference proteome</keyword>